<evidence type="ECO:0000313" key="2">
    <source>
        <dbReference type="Proteomes" id="UP000228503"/>
    </source>
</evidence>
<comment type="caution">
    <text evidence="1">The sequence shown here is derived from an EMBL/GenBank/DDBJ whole genome shotgun (WGS) entry which is preliminary data.</text>
</comment>
<name>A0A2M7TVL3_9BACT</name>
<proteinExistence type="predicted"/>
<reference evidence="2" key="1">
    <citation type="submission" date="2017-09" db="EMBL/GenBank/DDBJ databases">
        <title>Depth-based differentiation of microbial function through sediment-hosted aquifers and enrichment of novel symbionts in the deep terrestrial subsurface.</title>
        <authorList>
            <person name="Probst A.J."/>
            <person name="Ladd B."/>
            <person name="Jarett J.K."/>
            <person name="Geller-Mcgrath D.E."/>
            <person name="Sieber C.M.K."/>
            <person name="Emerson J.B."/>
            <person name="Anantharaman K."/>
            <person name="Thomas B.C."/>
            <person name="Malmstrom R."/>
            <person name="Stieglmeier M."/>
            <person name="Klingl A."/>
            <person name="Woyke T."/>
            <person name="Ryan C.M."/>
            <person name="Banfield J.F."/>
        </authorList>
    </citation>
    <scope>NUCLEOTIDE SEQUENCE [LARGE SCALE GENOMIC DNA]</scope>
</reference>
<evidence type="ECO:0000313" key="1">
    <source>
        <dbReference type="EMBL" id="PIZ61823.1"/>
    </source>
</evidence>
<dbReference type="Proteomes" id="UP000228503">
    <property type="component" value="Unassembled WGS sequence"/>
</dbReference>
<gene>
    <name evidence="1" type="ORF">COY16_05900</name>
</gene>
<dbReference type="AlphaFoldDB" id="A0A2M7TVL3"/>
<dbReference type="EMBL" id="PFOB01000074">
    <property type="protein sequence ID" value="PIZ61823.1"/>
    <property type="molecule type" value="Genomic_DNA"/>
</dbReference>
<sequence>MIKEIRTKESCEPIDAQLLKLMRGSVEAARAFAATYSGQQKYAGIREIPLVAFDFVEGSAVVDTLEDCADPQRILKEILDENQICQEDGIGGIYHYGEDHNQYITITRFPSRNNPQLYFEQTQHVEDVGNKEAPSRIICREEWKVIGTQNFGSEPLTAMLQRSLASYRRSWSNVASNNHFSYQ</sequence>
<organism evidence="1 2">
    <name type="scientific">Candidatus Roizmanbacteria bacterium CG_4_10_14_0_2_um_filter_39_13</name>
    <dbReference type="NCBI Taxonomy" id="1974825"/>
    <lineage>
        <taxon>Bacteria</taxon>
        <taxon>Candidatus Roizmaniibacteriota</taxon>
    </lineage>
</organism>
<protein>
    <submittedName>
        <fullName evidence="1">Uncharacterized protein</fullName>
    </submittedName>
</protein>
<accession>A0A2M7TVL3</accession>